<evidence type="ECO:0000313" key="2">
    <source>
        <dbReference type="Proteomes" id="UP000664277"/>
    </source>
</evidence>
<sequence length="225" mass="24690">MSASSKNNGAFLKKLAVLSLPPLLLVQMALSIPVAVKADCGDCPKKDADKESRREGFNQPMILAGIKSIKLAVGELEDSLKDQGASSENLMAKMKEELSTTHATIVEDAEGCCKTKAGKSSEILPILYLKVRSLSDEKNSVYSVDLSLVEKTRVSRNHKDIMAAVWHKDLISKSSGKLADDLAEQVTMLMKDFKKDYLLANSADISHPEMLDEQGKKNHPFKKNK</sequence>
<organism evidence="1 2">
    <name type="scientific">Candidatus Obscuribacter phosphatis</name>
    <dbReference type="NCBI Taxonomy" id="1906157"/>
    <lineage>
        <taxon>Bacteria</taxon>
        <taxon>Bacillati</taxon>
        <taxon>Candidatus Melainabacteria</taxon>
        <taxon>Candidatus Obscuribacterales</taxon>
        <taxon>Candidatus Obscuribacteraceae</taxon>
        <taxon>Candidatus Obscuribacter</taxon>
    </lineage>
</organism>
<dbReference type="AlphaFoldDB" id="A0A8J7TKL7"/>
<comment type="caution">
    <text evidence="1">The sequence shown here is derived from an EMBL/GenBank/DDBJ whole genome shotgun (WGS) entry which is preliminary data.</text>
</comment>
<name>A0A8J7TKL7_9BACT</name>
<dbReference type="Proteomes" id="UP000664277">
    <property type="component" value="Unassembled WGS sequence"/>
</dbReference>
<gene>
    <name evidence="1" type="ORF">J0M35_01685</name>
</gene>
<dbReference type="EMBL" id="JAFLCK010000001">
    <property type="protein sequence ID" value="MBN8659046.1"/>
    <property type="molecule type" value="Genomic_DNA"/>
</dbReference>
<accession>A0A8J7TKL7</accession>
<protein>
    <submittedName>
        <fullName evidence="1">Uncharacterized protein</fullName>
    </submittedName>
</protein>
<evidence type="ECO:0000313" key="1">
    <source>
        <dbReference type="EMBL" id="MBN8659046.1"/>
    </source>
</evidence>
<reference evidence="1" key="1">
    <citation type="submission" date="2021-02" db="EMBL/GenBank/DDBJ databases">
        <title>Genome-Resolved Metagenomics of a Microbial Community Performing Photosynthetic Biological Nutrient Removal.</title>
        <authorList>
            <person name="Mcdaniel E.A."/>
        </authorList>
    </citation>
    <scope>NUCLEOTIDE SEQUENCE</scope>
    <source>
        <strain evidence="1">UWPOB_OBS1</strain>
    </source>
</reference>
<proteinExistence type="predicted"/>